<name>A0A4R2IJE4_9ACTN</name>
<feature type="chain" id="PRO_5039435345" evidence="6">
    <location>
        <begin position="23"/>
        <end position="426"/>
    </location>
</feature>
<feature type="region of interest" description="Disordered" evidence="5">
    <location>
        <begin position="404"/>
        <end position="426"/>
    </location>
</feature>
<dbReference type="GO" id="GO:0015768">
    <property type="term" value="P:maltose transport"/>
    <property type="evidence" value="ECO:0007669"/>
    <property type="project" value="TreeGrafter"/>
</dbReference>
<keyword evidence="3 7" id="KW-0762">Sugar transport</keyword>
<organism evidence="7 8">
    <name type="scientific">Kribbella antiqua</name>
    <dbReference type="NCBI Taxonomy" id="2512217"/>
    <lineage>
        <taxon>Bacteria</taxon>
        <taxon>Bacillati</taxon>
        <taxon>Actinomycetota</taxon>
        <taxon>Actinomycetes</taxon>
        <taxon>Propionibacteriales</taxon>
        <taxon>Kribbellaceae</taxon>
        <taxon>Kribbella</taxon>
    </lineage>
</organism>
<dbReference type="PANTHER" id="PTHR30061">
    <property type="entry name" value="MALTOSE-BINDING PERIPLASMIC PROTEIN"/>
    <property type="match status" value="1"/>
</dbReference>
<dbReference type="Proteomes" id="UP000295573">
    <property type="component" value="Unassembled WGS sequence"/>
</dbReference>
<dbReference type="EMBL" id="SLWR01000011">
    <property type="protein sequence ID" value="TCO43938.1"/>
    <property type="molecule type" value="Genomic_DNA"/>
</dbReference>
<dbReference type="Gene3D" id="3.40.190.10">
    <property type="entry name" value="Periplasmic binding protein-like II"/>
    <property type="match status" value="1"/>
</dbReference>
<keyword evidence="4 6" id="KW-0732">Signal</keyword>
<evidence type="ECO:0000313" key="8">
    <source>
        <dbReference type="Proteomes" id="UP000295573"/>
    </source>
</evidence>
<dbReference type="GO" id="GO:0042956">
    <property type="term" value="P:maltodextrin transmembrane transport"/>
    <property type="evidence" value="ECO:0007669"/>
    <property type="project" value="TreeGrafter"/>
</dbReference>
<accession>A0A4R2IJE4</accession>
<protein>
    <submittedName>
        <fullName evidence="7">Multiple sugar transport system substrate-binding protein</fullName>
    </submittedName>
</protein>
<evidence type="ECO:0000256" key="4">
    <source>
        <dbReference type="ARBA" id="ARBA00022729"/>
    </source>
</evidence>
<keyword evidence="8" id="KW-1185">Reference proteome</keyword>
<dbReference type="GO" id="GO:0015144">
    <property type="term" value="F:carbohydrate transmembrane transporter activity"/>
    <property type="evidence" value="ECO:0007669"/>
    <property type="project" value="InterPro"/>
</dbReference>
<reference evidence="7 8" key="1">
    <citation type="journal article" date="2015" name="Stand. Genomic Sci.">
        <title>Genomic Encyclopedia of Bacterial and Archaeal Type Strains, Phase III: the genomes of soil and plant-associated and newly described type strains.</title>
        <authorList>
            <person name="Whitman W.B."/>
            <person name="Woyke T."/>
            <person name="Klenk H.P."/>
            <person name="Zhou Y."/>
            <person name="Lilburn T.G."/>
            <person name="Beck B.J."/>
            <person name="De Vos P."/>
            <person name="Vandamme P."/>
            <person name="Eisen J.A."/>
            <person name="Garrity G."/>
            <person name="Hugenholtz P."/>
            <person name="Kyrpides N.C."/>
        </authorList>
    </citation>
    <scope>NUCLEOTIDE SEQUENCE [LARGE SCALE GENOMIC DNA]</scope>
    <source>
        <strain evidence="7 8">VKM Ac-2541</strain>
    </source>
</reference>
<evidence type="ECO:0000256" key="3">
    <source>
        <dbReference type="ARBA" id="ARBA00022597"/>
    </source>
</evidence>
<dbReference type="InterPro" id="IPR006060">
    <property type="entry name" value="Maltose/Cyclodextrin-bd"/>
</dbReference>
<evidence type="ECO:0000313" key="7">
    <source>
        <dbReference type="EMBL" id="TCO43938.1"/>
    </source>
</evidence>
<dbReference type="GO" id="GO:1901982">
    <property type="term" value="F:maltose binding"/>
    <property type="evidence" value="ECO:0007669"/>
    <property type="project" value="TreeGrafter"/>
</dbReference>
<evidence type="ECO:0000256" key="6">
    <source>
        <dbReference type="SAM" id="SignalP"/>
    </source>
</evidence>
<evidence type="ECO:0000256" key="2">
    <source>
        <dbReference type="ARBA" id="ARBA00022448"/>
    </source>
</evidence>
<dbReference type="OrthoDB" id="4289620at2"/>
<dbReference type="Pfam" id="PF13416">
    <property type="entry name" value="SBP_bac_8"/>
    <property type="match status" value="1"/>
</dbReference>
<keyword evidence="2" id="KW-0813">Transport</keyword>
<dbReference type="PROSITE" id="PS51257">
    <property type="entry name" value="PROKAR_LIPOPROTEIN"/>
    <property type="match status" value="1"/>
</dbReference>
<comment type="caution">
    <text evidence="7">The sequence shown here is derived from an EMBL/GenBank/DDBJ whole genome shotgun (WGS) entry which is preliminary data.</text>
</comment>
<dbReference type="AlphaFoldDB" id="A0A4R2IJE4"/>
<proteinExistence type="inferred from homology"/>
<dbReference type="PRINTS" id="PR00181">
    <property type="entry name" value="MALTOSEBP"/>
</dbReference>
<evidence type="ECO:0000256" key="1">
    <source>
        <dbReference type="ARBA" id="ARBA00008520"/>
    </source>
</evidence>
<dbReference type="SUPFAM" id="SSF53850">
    <property type="entry name" value="Periplasmic binding protein-like II"/>
    <property type="match status" value="1"/>
</dbReference>
<comment type="similarity">
    <text evidence="1">Belongs to the bacterial solute-binding protein 1 family.</text>
</comment>
<gene>
    <name evidence="7" type="ORF">EV646_111130</name>
</gene>
<dbReference type="PANTHER" id="PTHR30061:SF50">
    <property type="entry name" value="MALTOSE_MALTODEXTRIN-BINDING PERIPLASMIC PROTEIN"/>
    <property type="match status" value="1"/>
</dbReference>
<dbReference type="InterPro" id="IPR006059">
    <property type="entry name" value="SBP"/>
</dbReference>
<dbReference type="RefSeq" id="WP_132154144.1">
    <property type="nucleotide sequence ID" value="NZ_SLWR01000011.1"/>
</dbReference>
<evidence type="ECO:0000256" key="5">
    <source>
        <dbReference type="SAM" id="MobiDB-lite"/>
    </source>
</evidence>
<sequence length="426" mass="44790">MKPTLQSTVRRIAAPLTALVLAAALGSCGDNSGGGSSSETKSITLWMYPVIGDQAASDTYWQKVEKDFEAANSGIDLKLEMQPWANRDEKIAAAFAGKKGPDVVLMIPDQLPQYVNNGSLEPVDDVVAQDKDKFLPAAIPGLTVDGKVYAAPIYHTVTSTMFNKTILTKAGIGKPPETWDEIKAAAPKIKAAGFSTLDYSASPEASLNLNFYPLLWQAGGKVFADDGKTVAFNQAPGLEALTFLKTLWDEGAIPKTALTNGNVVADQPFGKGQVAMAMTSTPADAGTVAKTWGAANVEVGTPLTGKKQVGFGLPGGLAVNAASENVDAAKKFLSFMIQPAQLEDLSKASGFYTPRTDVKAPVTDPAVAKFADALQYAVPGEPNAAARQVMSLLSAEIQAALTGKKTPQQALDDAAEQANDLLSRQR</sequence>
<dbReference type="GO" id="GO:0055052">
    <property type="term" value="C:ATP-binding cassette (ABC) transporter complex, substrate-binding subunit-containing"/>
    <property type="evidence" value="ECO:0007669"/>
    <property type="project" value="TreeGrafter"/>
</dbReference>
<feature type="signal peptide" evidence="6">
    <location>
        <begin position="1"/>
        <end position="22"/>
    </location>
</feature>